<feature type="domain" description="GGDEF" evidence="6">
    <location>
        <begin position="1287"/>
        <end position="1422"/>
    </location>
</feature>
<keyword evidence="8" id="KW-0808">Transferase</keyword>
<dbReference type="NCBIfam" id="TIGR00229">
    <property type="entry name" value="sensory_box"/>
    <property type="match status" value="2"/>
</dbReference>
<feature type="domain" description="PAC" evidence="5">
    <location>
        <begin position="1203"/>
        <end position="1255"/>
    </location>
</feature>
<dbReference type="SMART" id="SM00267">
    <property type="entry name" value="GGDEF"/>
    <property type="match status" value="1"/>
</dbReference>
<dbReference type="Gene3D" id="1.10.260.40">
    <property type="entry name" value="lambda repressor-like DNA-binding domains"/>
    <property type="match status" value="1"/>
</dbReference>
<feature type="coiled-coil region" evidence="2">
    <location>
        <begin position="983"/>
        <end position="1010"/>
    </location>
</feature>
<dbReference type="InterPro" id="IPR003018">
    <property type="entry name" value="GAF"/>
</dbReference>
<dbReference type="SMART" id="SM00065">
    <property type="entry name" value="GAF"/>
    <property type="match status" value="5"/>
</dbReference>
<dbReference type="CDD" id="cd01949">
    <property type="entry name" value="GGDEF"/>
    <property type="match status" value="1"/>
</dbReference>
<protein>
    <submittedName>
        <fullName evidence="8">Diguanylate cyclase</fullName>
        <ecNumber evidence="8">2.7.7.65</ecNumber>
    </submittedName>
</protein>
<keyword evidence="9" id="KW-1185">Reference proteome</keyword>
<reference evidence="8 9" key="1">
    <citation type="submission" date="2022-12" db="EMBL/GenBank/DDBJ databases">
        <title>Dasania phycosphaerae sp. nov., isolated from particulate material of the south coast of Korea.</title>
        <authorList>
            <person name="Jiang Y."/>
        </authorList>
    </citation>
    <scope>NUCLEOTIDE SEQUENCE [LARGE SCALE GENOMIC DNA]</scope>
    <source>
        <strain evidence="8 9">GY-19</strain>
    </source>
</reference>
<evidence type="ECO:0000259" key="5">
    <source>
        <dbReference type="PROSITE" id="PS50113"/>
    </source>
</evidence>
<dbReference type="SUPFAM" id="SSF55785">
    <property type="entry name" value="PYP-like sensor domain (PAS domain)"/>
    <property type="match status" value="2"/>
</dbReference>
<evidence type="ECO:0000256" key="3">
    <source>
        <dbReference type="SAM" id="MobiDB-lite"/>
    </source>
</evidence>
<dbReference type="PANTHER" id="PTHR46663">
    <property type="entry name" value="DIGUANYLATE CYCLASE DGCT-RELATED"/>
    <property type="match status" value="1"/>
</dbReference>
<dbReference type="SUPFAM" id="SSF47413">
    <property type="entry name" value="lambda repressor-like DNA-binding domains"/>
    <property type="match status" value="1"/>
</dbReference>
<dbReference type="PROSITE" id="PS50112">
    <property type="entry name" value="PAS"/>
    <property type="match status" value="1"/>
</dbReference>
<dbReference type="Pfam" id="PF08447">
    <property type="entry name" value="PAS_3"/>
    <property type="match status" value="1"/>
</dbReference>
<dbReference type="Pfam" id="PF01590">
    <property type="entry name" value="GAF"/>
    <property type="match status" value="4"/>
</dbReference>
<proteinExistence type="predicted"/>
<keyword evidence="8" id="KW-0548">Nucleotidyltransferase</keyword>
<dbReference type="SUPFAM" id="SSF55781">
    <property type="entry name" value="GAF domain-like"/>
    <property type="match status" value="5"/>
</dbReference>
<evidence type="ECO:0000256" key="2">
    <source>
        <dbReference type="SAM" id="Coils"/>
    </source>
</evidence>
<feature type="region of interest" description="Disordered" evidence="3">
    <location>
        <begin position="77"/>
        <end position="109"/>
    </location>
</feature>
<dbReference type="Gene3D" id="3.30.450.40">
    <property type="match status" value="5"/>
</dbReference>
<feature type="domain" description="PAS" evidence="4">
    <location>
        <begin position="1130"/>
        <end position="1174"/>
    </location>
</feature>
<feature type="domain" description="PAC" evidence="5">
    <location>
        <begin position="1081"/>
        <end position="1133"/>
    </location>
</feature>
<dbReference type="EC" id="2.7.7.65" evidence="8"/>
<name>A0A9J6RHQ2_9GAMM</name>
<dbReference type="InterPro" id="IPR001610">
    <property type="entry name" value="PAC"/>
</dbReference>
<comment type="cofactor">
    <cofactor evidence="1">
        <name>Mg(2+)</name>
        <dbReference type="ChEBI" id="CHEBI:18420"/>
    </cofactor>
</comment>
<dbReference type="PROSITE" id="PS50943">
    <property type="entry name" value="HTH_CROC1"/>
    <property type="match status" value="1"/>
</dbReference>
<dbReference type="GO" id="GO:0052621">
    <property type="term" value="F:diguanylate cyclase activity"/>
    <property type="evidence" value="ECO:0007669"/>
    <property type="project" value="UniProtKB-EC"/>
</dbReference>
<dbReference type="InterPro" id="IPR000014">
    <property type="entry name" value="PAS"/>
</dbReference>
<dbReference type="SMART" id="SM00091">
    <property type="entry name" value="PAS"/>
    <property type="match status" value="2"/>
</dbReference>
<dbReference type="Pfam" id="PF00990">
    <property type="entry name" value="GGDEF"/>
    <property type="match status" value="1"/>
</dbReference>
<feature type="domain" description="HTH cro/C1-type" evidence="7">
    <location>
        <begin position="22"/>
        <end position="78"/>
    </location>
</feature>
<accession>A0A9J6RHQ2</accession>
<dbReference type="InterPro" id="IPR029787">
    <property type="entry name" value="Nucleotide_cyclase"/>
</dbReference>
<dbReference type="EMBL" id="JAPTGG010000001">
    <property type="protein sequence ID" value="MCZ0863735.1"/>
    <property type="molecule type" value="Genomic_DNA"/>
</dbReference>
<sequence>MKVSSSVIVESDQFFSEFGAKIQAFRKAKKLTQAEVSQLCGVGTRFLSELENGKSTVEMGKVLQVIHALDLEFNLSDSPKRKQQQREKQQSEVLKRLSQHPDIKSGNTQQGIPLITEALAEVLATEHNGVWFFNQEKDLLIAQDEYNLSKNKHDLEDNYRKQDYPDFFDELLRSRVLVEQGDTNIQLDKHEFAEEIRRYGITSTLDSPITLDGEIIGLVSSEHCKVSHTWSSDEITFHSHVAGIITELLRNERYRQLTEDFELQKQRDKQQQSLIMQLVNQASFRQGYYAEALQHLMAAVADYFNVDTVSYWVKEQGDNNFSLYSHYAIKEQRYIAVDQVDVNSVLALRHASELITRHSGSGSENPKHVCQSIFKNSKDNTICSVLETGVYVAGDIVAVIALAKQDSAYCWHPYEESFITEISNQLSQLIINVKLKENERRANEKLIYASNLQRVVSDLSIDSRIVDASKFDEAVRYINEVVATALSLEGCGVWLIGDKSEILHNVDYYQRSENRHYIDDSYSREQYPCFFEAIEKEKTVAADDARNDKRTFEFLEKEQLVYGISSSMDSAIRLQGKTAGILNVEHYGEIRHWTVDEIAFHGAVADIIGFMLVNRDYRQRELEERQRLEQEAKRISRLQMQNTIITDIAVSKTLADGDVSEVIKAVCEKAVSVLQCQRSEIWWLAENDDDVINIAQGYDVERQYYDTDRSYCLKDSQGYYDLLTSGRQIVFDNSDRHAKDKKYFSEILEDKSVLAGIDVAIRVRGETVGLLSVEHCKTDRIWQEDEIAFVFSLSDQITQALMNKESIEEDAKIQQSRERLSKNQEVIVKLATHEDVINGNLQNVADLITRQAAIQLNIYNTGIWMFDYEAKRAWLLSSYVLEGDYYEEDLQQFSHGADFNDEFYTELRRRRTVAIEDTLNDPLAKSFSELFYIPENISSSLESAIRVQGKMVGAINLDHRGDTRQWTNEEIAMCGGLADVMAHAIMNNERKNSQQRYKELAEKREEMDAIINGSRFVVVEWGEGDNSPIDFVSDNICQFGYLPEDFYEDKNLYRKIINPEDYQYNLDIINSVEELRGDDEYTIEYRIITKTGEWRWIEERTKIYRDTQGEVSHYHGVLCDITERKESAHKLLMLSNAVEHSASGVFIVDNKMLVEYVNPTLTNMTGYAEQELLGTEIYKIKVTDRTLANLSLMFEAVEQQQSWHGELEICSKSGDKVWGLISMSPIRDDMGKLTHYVAVCEDITEHKNHQSQMEQLAYYDTLTGLENRRLFKDNLTHLLVSSIENNNSFALLFLDLDRFKMINDTLGHDAGDQLLVNVSERLLSCIGADDSVARLGGDEFTIILGNTQAKEEGSVAAVATRIIEQLSKPMVLSGEEVAVTVSIGITQYPGGGKDVSELMKNADIAMYKAKSLGRNTFQFYNPDLKPQA</sequence>
<dbReference type="InterPro" id="IPR035965">
    <property type="entry name" value="PAS-like_dom_sf"/>
</dbReference>
<comment type="caution">
    <text evidence="8">The sequence shown here is derived from an EMBL/GenBank/DDBJ whole genome shotgun (WGS) entry which is preliminary data.</text>
</comment>
<evidence type="ECO:0000313" key="8">
    <source>
        <dbReference type="EMBL" id="MCZ0863735.1"/>
    </source>
</evidence>
<dbReference type="InterPro" id="IPR010982">
    <property type="entry name" value="Lambda_DNA-bd_dom_sf"/>
</dbReference>
<dbReference type="SMART" id="SM00530">
    <property type="entry name" value="HTH_XRE"/>
    <property type="match status" value="1"/>
</dbReference>
<dbReference type="CDD" id="cd00130">
    <property type="entry name" value="PAS"/>
    <property type="match status" value="2"/>
</dbReference>
<dbReference type="NCBIfam" id="TIGR00254">
    <property type="entry name" value="GGDEF"/>
    <property type="match status" value="1"/>
</dbReference>
<dbReference type="InterPro" id="IPR000160">
    <property type="entry name" value="GGDEF_dom"/>
</dbReference>
<dbReference type="InterPro" id="IPR013655">
    <property type="entry name" value="PAS_fold_3"/>
</dbReference>
<evidence type="ECO:0000259" key="6">
    <source>
        <dbReference type="PROSITE" id="PS50887"/>
    </source>
</evidence>
<dbReference type="Pfam" id="PF01381">
    <property type="entry name" value="HTH_3"/>
    <property type="match status" value="1"/>
</dbReference>
<feature type="compositionally biased region" description="Basic and acidic residues" evidence="3">
    <location>
        <begin position="78"/>
        <end position="103"/>
    </location>
</feature>
<evidence type="ECO:0000259" key="4">
    <source>
        <dbReference type="PROSITE" id="PS50112"/>
    </source>
</evidence>
<dbReference type="RefSeq" id="WP_258329878.1">
    <property type="nucleotide sequence ID" value="NZ_JAPTGG010000001.1"/>
</dbReference>
<evidence type="ECO:0000313" key="9">
    <source>
        <dbReference type="Proteomes" id="UP001069090"/>
    </source>
</evidence>
<evidence type="ECO:0000256" key="1">
    <source>
        <dbReference type="ARBA" id="ARBA00001946"/>
    </source>
</evidence>
<keyword evidence="2" id="KW-0175">Coiled coil</keyword>
<dbReference type="Pfam" id="PF13426">
    <property type="entry name" value="PAS_9"/>
    <property type="match status" value="1"/>
</dbReference>
<dbReference type="Gene3D" id="3.30.450.20">
    <property type="entry name" value="PAS domain"/>
    <property type="match status" value="2"/>
</dbReference>
<dbReference type="InterPro" id="IPR001387">
    <property type="entry name" value="Cro/C1-type_HTH"/>
</dbReference>
<dbReference type="InterPro" id="IPR000700">
    <property type="entry name" value="PAS-assoc_C"/>
</dbReference>
<dbReference type="Gene3D" id="3.30.70.270">
    <property type="match status" value="1"/>
</dbReference>
<dbReference type="InterPro" id="IPR043128">
    <property type="entry name" value="Rev_trsase/Diguanyl_cyclase"/>
</dbReference>
<dbReference type="PROSITE" id="PS50887">
    <property type="entry name" value="GGDEF"/>
    <property type="match status" value="1"/>
</dbReference>
<dbReference type="Proteomes" id="UP001069090">
    <property type="component" value="Unassembled WGS sequence"/>
</dbReference>
<dbReference type="CDD" id="cd00093">
    <property type="entry name" value="HTH_XRE"/>
    <property type="match status" value="1"/>
</dbReference>
<dbReference type="FunFam" id="3.30.70.270:FF:000001">
    <property type="entry name" value="Diguanylate cyclase domain protein"/>
    <property type="match status" value="1"/>
</dbReference>
<dbReference type="SMART" id="SM00086">
    <property type="entry name" value="PAC"/>
    <property type="match status" value="2"/>
</dbReference>
<dbReference type="PROSITE" id="PS50113">
    <property type="entry name" value="PAC"/>
    <property type="match status" value="2"/>
</dbReference>
<dbReference type="SUPFAM" id="SSF55073">
    <property type="entry name" value="Nucleotide cyclase"/>
    <property type="match status" value="1"/>
</dbReference>
<dbReference type="InterPro" id="IPR052163">
    <property type="entry name" value="DGC-Regulatory_Protein"/>
</dbReference>
<dbReference type="InterPro" id="IPR029016">
    <property type="entry name" value="GAF-like_dom_sf"/>
</dbReference>
<organism evidence="8 9">
    <name type="scientific">Dasania phycosphaerae</name>
    <dbReference type="NCBI Taxonomy" id="2950436"/>
    <lineage>
        <taxon>Bacteria</taxon>
        <taxon>Pseudomonadati</taxon>
        <taxon>Pseudomonadota</taxon>
        <taxon>Gammaproteobacteria</taxon>
        <taxon>Cellvibrionales</taxon>
        <taxon>Spongiibacteraceae</taxon>
        <taxon>Dasania</taxon>
    </lineage>
</organism>
<dbReference type="PANTHER" id="PTHR46663:SF3">
    <property type="entry name" value="SLL0267 PROTEIN"/>
    <property type="match status" value="1"/>
</dbReference>
<dbReference type="GO" id="GO:0003677">
    <property type="term" value="F:DNA binding"/>
    <property type="evidence" value="ECO:0007669"/>
    <property type="project" value="InterPro"/>
</dbReference>
<gene>
    <name evidence="8" type="ORF">O0V09_00900</name>
</gene>
<evidence type="ECO:0000259" key="7">
    <source>
        <dbReference type="PROSITE" id="PS50943"/>
    </source>
</evidence>